<evidence type="ECO:0008006" key="4">
    <source>
        <dbReference type="Google" id="ProtNLM"/>
    </source>
</evidence>
<keyword evidence="1" id="KW-1133">Transmembrane helix</keyword>
<dbReference type="Proteomes" id="UP000277671">
    <property type="component" value="Unassembled WGS sequence"/>
</dbReference>
<protein>
    <recommendedName>
        <fullName evidence="4">DUF1449 family protein</fullName>
    </recommendedName>
</protein>
<gene>
    <name evidence="2" type="ORF">BDK92_3426</name>
</gene>
<proteinExistence type="predicted"/>
<name>A0A495JM28_9ACTN</name>
<dbReference type="AlphaFoldDB" id="A0A495JM28"/>
<evidence type="ECO:0000313" key="3">
    <source>
        <dbReference type="Proteomes" id="UP000277671"/>
    </source>
</evidence>
<organism evidence="2 3">
    <name type="scientific">Micromonospora pisi</name>
    <dbReference type="NCBI Taxonomy" id="589240"/>
    <lineage>
        <taxon>Bacteria</taxon>
        <taxon>Bacillati</taxon>
        <taxon>Actinomycetota</taxon>
        <taxon>Actinomycetes</taxon>
        <taxon>Micromonosporales</taxon>
        <taxon>Micromonosporaceae</taxon>
        <taxon>Micromonospora</taxon>
    </lineage>
</organism>
<sequence length="247" mass="25979">MISLSYRIRSMPGSLLAVPCRLLTVQGGRQSSMGEFLDVALGFPTALFSFLLVVVVGYWALVLFGTVGIDENAETEAGDGTGLLSGIGLGGLPSTVALSVLIVVAWFVSLVGSVLLDRPDWSATLAVLLPVGLLLVALAAAWLVTRLLTRPLRHFFQTEPPVSRSAFVGQVCVIRTGAVSVDFGQAEVTAADGSSAVIQVRQAGADVLGAGSLALIYDYDADREFFWVLPVGATGDPDYHPHGPKDH</sequence>
<comment type="caution">
    <text evidence="2">The sequence shown here is derived from an EMBL/GenBank/DDBJ whole genome shotgun (WGS) entry which is preliminary data.</text>
</comment>
<feature type="transmembrane region" description="Helical" evidence="1">
    <location>
        <begin position="121"/>
        <end position="144"/>
    </location>
</feature>
<keyword evidence="3" id="KW-1185">Reference proteome</keyword>
<keyword evidence="1" id="KW-0812">Transmembrane</keyword>
<reference evidence="2 3" key="1">
    <citation type="submission" date="2018-10" db="EMBL/GenBank/DDBJ databases">
        <title>Sequencing the genomes of 1000 actinobacteria strains.</title>
        <authorList>
            <person name="Klenk H.-P."/>
        </authorList>
    </citation>
    <scope>NUCLEOTIDE SEQUENCE [LARGE SCALE GENOMIC DNA]</scope>
    <source>
        <strain evidence="2 3">DSM 45175</strain>
    </source>
</reference>
<feature type="transmembrane region" description="Helical" evidence="1">
    <location>
        <begin position="81"/>
        <end position="109"/>
    </location>
</feature>
<accession>A0A495JM28</accession>
<dbReference type="EMBL" id="RBKT01000001">
    <property type="protein sequence ID" value="RKR89089.1"/>
    <property type="molecule type" value="Genomic_DNA"/>
</dbReference>
<feature type="transmembrane region" description="Helical" evidence="1">
    <location>
        <begin position="43"/>
        <end position="69"/>
    </location>
</feature>
<keyword evidence="1" id="KW-0472">Membrane</keyword>
<evidence type="ECO:0000313" key="2">
    <source>
        <dbReference type="EMBL" id="RKR89089.1"/>
    </source>
</evidence>
<evidence type="ECO:0000256" key="1">
    <source>
        <dbReference type="SAM" id="Phobius"/>
    </source>
</evidence>